<dbReference type="RefSeq" id="WP_320508864.1">
    <property type="nucleotide sequence ID" value="NZ_JAXCLW010000003.1"/>
</dbReference>
<dbReference type="Gene3D" id="3.60.20.10">
    <property type="entry name" value="Glutamine Phosphoribosylpyrophosphate, subunit 1, domain 1"/>
    <property type="match status" value="1"/>
</dbReference>
<evidence type="ECO:0000313" key="2">
    <source>
        <dbReference type="Proteomes" id="UP001279642"/>
    </source>
</evidence>
<dbReference type="Pfam" id="PF06267">
    <property type="entry name" value="DUF1028"/>
    <property type="match status" value="1"/>
</dbReference>
<keyword evidence="2" id="KW-1185">Reference proteome</keyword>
<dbReference type="InterPro" id="IPR010430">
    <property type="entry name" value="DUF1028"/>
</dbReference>
<dbReference type="Proteomes" id="UP001279642">
    <property type="component" value="Unassembled WGS sequence"/>
</dbReference>
<gene>
    <name evidence="1" type="ORF">SMD27_13165</name>
</gene>
<evidence type="ECO:0000313" key="1">
    <source>
        <dbReference type="EMBL" id="MDY0883797.1"/>
    </source>
</evidence>
<name>A0ABU5EBP1_9PROT</name>
<organism evidence="1 2">
    <name type="scientific">Dongia soli</name>
    <dbReference type="NCBI Taxonomy" id="600628"/>
    <lineage>
        <taxon>Bacteria</taxon>
        <taxon>Pseudomonadati</taxon>
        <taxon>Pseudomonadota</taxon>
        <taxon>Alphaproteobacteria</taxon>
        <taxon>Rhodospirillales</taxon>
        <taxon>Dongiaceae</taxon>
        <taxon>Dongia</taxon>
    </lineage>
</organism>
<dbReference type="InterPro" id="IPR029055">
    <property type="entry name" value="Ntn_hydrolases_N"/>
</dbReference>
<dbReference type="PANTHER" id="PTHR39328">
    <property type="entry name" value="BLL2871 PROTEIN"/>
    <property type="match status" value="1"/>
</dbReference>
<reference evidence="1 2" key="1">
    <citation type="journal article" date="2016" name="Antonie Van Leeuwenhoek">
        <title>Dongia soli sp. nov., isolated from soil from Dokdo, Korea.</title>
        <authorList>
            <person name="Kim D.U."/>
            <person name="Lee H."/>
            <person name="Kim H."/>
            <person name="Kim S.G."/>
            <person name="Ka J.O."/>
        </authorList>
    </citation>
    <scope>NUCLEOTIDE SEQUENCE [LARGE SCALE GENOMIC DNA]</scope>
    <source>
        <strain evidence="1 2">D78</strain>
    </source>
</reference>
<accession>A0ABU5EBP1</accession>
<dbReference type="PANTHER" id="PTHR39328:SF1">
    <property type="entry name" value="BLL2871 PROTEIN"/>
    <property type="match status" value="1"/>
</dbReference>
<sequence length="225" mass="23764">MTFSVAGRCPKTGMFGVAITTSSIAVASRCPWARAGVGAVATQNVTDPSLGRKGLDLLQSGLSAPEALAKLMRDAQFADYRQLTMIDTAGRTAVWSGSKTLGTYATAEGRDCVAAGNLLRTTDIPAAIVKGFEQSSGGHLADRLLDALEAGLKAGGEMGPVHSAGLLVVDKTEWPLVDLRIDWDDENPLPPLRKLWQAFEPQAQDYITRALDPRSAPAYGVPGDP</sequence>
<dbReference type="EMBL" id="JAXCLW010000003">
    <property type="protein sequence ID" value="MDY0883797.1"/>
    <property type="molecule type" value="Genomic_DNA"/>
</dbReference>
<proteinExistence type="predicted"/>
<comment type="caution">
    <text evidence="1">The sequence shown here is derived from an EMBL/GenBank/DDBJ whole genome shotgun (WGS) entry which is preliminary data.</text>
</comment>
<dbReference type="SUPFAM" id="SSF56235">
    <property type="entry name" value="N-terminal nucleophile aminohydrolases (Ntn hydrolases)"/>
    <property type="match status" value="1"/>
</dbReference>
<protein>
    <submittedName>
        <fullName evidence="1">DUF1028 domain-containing protein</fullName>
    </submittedName>
</protein>